<reference evidence="2 3" key="1">
    <citation type="submission" date="2018-06" db="EMBL/GenBank/DDBJ databases">
        <title>Lujinxingia sediminis gen. nov. sp. nov., a new facultative anaerobic member of the class Deltaproteobacteria, and proposal of Lujinxingaceae fam. nov.</title>
        <authorList>
            <person name="Guo L.-Y."/>
            <person name="Li C.-M."/>
            <person name="Wang S."/>
            <person name="Du Z.-J."/>
        </authorList>
    </citation>
    <scope>NUCLEOTIDE SEQUENCE [LARGE SCALE GENOMIC DNA]</scope>
    <source>
        <strain evidence="2 3">FA350</strain>
    </source>
</reference>
<name>A0A2Z4FP47_9DELT</name>
<dbReference type="AlphaFoldDB" id="A0A2Z4FP47"/>
<evidence type="ECO:0000313" key="3">
    <source>
        <dbReference type="Proteomes" id="UP000249799"/>
    </source>
</evidence>
<proteinExistence type="predicted"/>
<feature type="compositionally biased region" description="Basic and acidic residues" evidence="1">
    <location>
        <begin position="75"/>
        <end position="89"/>
    </location>
</feature>
<gene>
    <name evidence="2" type="ORF">DN745_15490</name>
</gene>
<dbReference type="PROSITE" id="PS51257">
    <property type="entry name" value="PROKAR_LIPOPROTEIN"/>
    <property type="match status" value="1"/>
</dbReference>
<dbReference type="RefSeq" id="WP_111336219.1">
    <property type="nucleotide sequence ID" value="NZ_CP030032.1"/>
</dbReference>
<feature type="region of interest" description="Disordered" evidence="1">
    <location>
        <begin position="71"/>
        <end position="97"/>
    </location>
</feature>
<evidence type="ECO:0000313" key="2">
    <source>
        <dbReference type="EMBL" id="AWV90650.1"/>
    </source>
</evidence>
<protein>
    <submittedName>
        <fullName evidence="2">Uncharacterized protein</fullName>
    </submittedName>
</protein>
<organism evidence="2 3">
    <name type="scientific">Bradymonas sediminis</name>
    <dbReference type="NCBI Taxonomy" id="1548548"/>
    <lineage>
        <taxon>Bacteria</taxon>
        <taxon>Deltaproteobacteria</taxon>
        <taxon>Bradymonadales</taxon>
        <taxon>Bradymonadaceae</taxon>
        <taxon>Bradymonas</taxon>
    </lineage>
</organism>
<dbReference type="EMBL" id="CP030032">
    <property type="protein sequence ID" value="AWV90650.1"/>
    <property type="molecule type" value="Genomic_DNA"/>
</dbReference>
<evidence type="ECO:0000256" key="1">
    <source>
        <dbReference type="SAM" id="MobiDB-lite"/>
    </source>
</evidence>
<keyword evidence="3" id="KW-1185">Reference proteome</keyword>
<dbReference type="KEGG" id="bsed:DN745_15490"/>
<accession>A0A2Z4FP47</accession>
<dbReference type="Proteomes" id="UP000249799">
    <property type="component" value="Chromosome"/>
</dbReference>
<sequence>MHILIKSRFILLFAALTSLLFIGACTLEDGAPFGYASFELSVEEPGLGPDFALESFEVEVESLHIWAGAGAEQPADDHGHDHGHDHEDDHGDEEAPSVDAEDLEIGHLEVDKLITSTDAVALGEAGITNDAAVDHVEIEIHALSAHGVLTRGGEQIPATITLPHAHLAVSGPADLSFTADDPETQHLHVHLHWPENWLEDVDIDALEVDPGGNIIIGDGSNPTAAAALAEHLHGARLVTEVR</sequence>